<dbReference type="SUPFAM" id="SSF103473">
    <property type="entry name" value="MFS general substrate transporter"/>
    <property type="match status" value="1"/>
</dbReference>
<dbReference type="eggNOG" id="KOG0254">
    <property type="taxonomic scope" value="Eukaryota"/>
</dbReference>
<organism evidence="8 9">
    <name type="scientific">Phaeoacremonium minimum (strain UCR-PA7)</name>
    <name type="common">Esca disease fungus</name>
    <name type="synonym">Togninia minima</name>
    <dbReference type="NCBI Taxonomy" id="1286976"/>
    <lineage>
        <taxon>Eukaryota</taxon>
        <taxon>Fungi</taxon>
        <taxon>Dikarya</taxon>
        <taxon>Ascomycota</taxon>
        <taxon>Pezizomycotina</taxon>
        <taxon>Sordariomycetes</taxon>
        <taxon>Sordariomycetidae</taxon>
        <taxon>Togniniales</taxon>
        <taxon>Togniniaceae</taxon>
        <taxon>Phaeoacremonium</taxon>
    </lineage>
</organism>
<keyword evidence="5 7" id="KW-1133">Transmembrane helix</keyword>
<feature type="transmembrane region" description="Helical" evidence="7">
    <location>
        <begin position="124"/>
        <end position="144"/>
    </location>
</feature>
<dbReference type="Proteomes" id="UP000014074">
    <property type="component" value="Unassembled WGS sequence"/>
</dbReference>
<dbReference type="RefSeq" id="XP_007911040.1">
    <property type="nucleotide sequence ID" value="XM_007912849.1"/>
</dbReference>
<gene>
    <name evidence="8" type="ORF">UCRPA7_252</name>
</gene>
<protein>
    <submittedName>
        <fullName evidence="8">Putative mfs drug efflux protein</fullName>
    </submittedName>
</protein>
<dbReference type="GO" id="GO:0005886">
    <property type="term" value="C:plasma membrane"/>
    <property type="evidence" value="ECO:0007669"/>
    <property type="project" value="TreeGrafter"/>
</dbReference>
<evidence type="ECO:0000313" key="9">
    <source>
        <dbReference type="Proteomes" id="UP000014074"/>
    </source>
</evidence>
<feature type="transmembrane region" description="Helical" evidence="7">
    <location>
        <begin position="151"/>
        <end position="170"/>
    </location>
</feature>
<dbReference type="GO" id="GO:0022857">
    <property type="term" value="F:transmembrane transporter activity"/>
    <property type="evidence" value="ECO:0007669"/>
    <property type="project" value="TreeGrafter"/>
</dbReference>
<evidence type="ECO:0000256" key="2">
    <source>
        <dbReference type="ARBA" id="ARBA00007520"/>
    </source>
</evidence>
<dbReference type="EMBL" id="KB932793">
    <property type="protein sequence ID" value="EOO04215.1"/>
    <property type="molecule type" value="Genomic_DNA"/>
</dbReference>
<evidence type="ECO:0000256" key="6">
    <source>
        <dbReference type="ARBA" id="ARBA00023136"/>
    </source>
</evidence>
<sequence length="321" mass="34441">MTRLRHIDFVGTILFIGATVAFVMAVCFGGILYNWNSGQMIALWIVMGILYIALGVQQVQTIFTNKVDRMFPVEFFTAKYNKEILILFASIAAASTIAFTPLYMIPLYFQFTRSDGALDAGVRLLPLICTMVFFCIANGGIMAATGYYMPWYLFGGILSLVGGVLFFAVVDTDTSTAKIYGYSVFIGIGSGSFIQSSFSVAQAIVEPHNIPNAVGFISLGQVSGLTIALAIVNSVLVNGAQDRLTKILPNLSKDAVQGAIAGVNSMIFDGLSAEKQREVLDAIVKSISDTYGTTIAAGALVIVMSVFMSRQKLFLQAGQAG</sequence>
<feature type="transmembrane region" description="Helical" evidence="7">
    <location>
        <begin position="41"/>
        <end position="63"/>
    </location>
</feature>
<feature type="transmembrane region" description="Helical" evidence="7">
    <location>
        <begin position="182"/>
        <end position="201"/>
    </location>
</feature>
<keyword evidence="3" id="KW-0813">Transport</keyword>
<comment type="similarity">
    <text evidence="2">Belongs to the major facilitator superfamily. TCR/Tet family.</text>
</comment>
<evidence type="ECO:0000256" key="1">
    <source>
        <dbReference type="ARBA" id="ARBA00004141"/>
    </source>
</evidence>
<comment type="subcellular location">
    <subcellularLocation>
        <location evidence="1">Membrane</location>
        <topology evidence="1">Multi-pass membrane protein</topology>
    </subcellularLocation>
</comment>
<evidence type="ECO:0000313" key="8">
    <source>
        <dbReference type="EMBL" id="EOO04215.1"/>
    </source>
</evidence>
<keyword evidence="6 7" id="KW-0472">Membrane</keyword>
<dbReference type="AlphaFoldDB" id="R8BY09"/>
<evidence type="ECO:0000256" key="4">
    <source>
        <dbReference type="ARBA" id="ARBA00022692"/>
    </source>
</evidence>
<dbReference type="PANTHER" id="PTHR23501:SF12">
    <property type="entry name" value="MAJOR FACILITATOR SUPERFAMILY (MFS) PROFILE DOMAIN-CONTAINING PROTEIN-RELATED"/>
    <property type="match status" value="1"/>
</dbReference>
<keyword evidence="9" id="KW-1185">Reference proteome</keyword>
<feature type="transmembrane region" description="Helical" evidence="7">
    <location>
        <begin position="84"/>
        <end position="104"/>
    </location>
</feature>
<feature type="transmembrane region" description="Helical" evidence="7">
    <location>
        <begin position="213"/>
        <end position="236"/>
    </location>
</feature>
<evidence type="ECO:0000256" key="5">
    <source>
        <dbReference type="ARBA" id="ARBA00022989"/>
    </source>
</evidence>
<feature type="transmembrane region" description="Helical" evidence="7">
    <location>
        <begin position="290"/>
        <end position="308"/>
    </location>
</feature>
<evidence type="ECO:0000256" key="3">
    <source>
        <dbReference type="ARBA" id="ARBA00022448"/>
    </source>
</evidence>
<feature type="transmembrane region" description="Helical" evidence="7">
    <location>
        <begin position="12"/>
        <end position="35"/>
    </location>
</feature>
<name>R8BY09_PHAM7</name>
<dbReference type="GeneID" id="19322777"/>
<proteinExistence type="inferred from homology"/>
<keyword evidence="4 7" id="KW-0812">Transmembrane</keyword>
<dbReference type="PANTHER" id="PTHR23501">
    <property type="entry name" value="MAJOR FACILITATOR SUPERFAMILY"/>
    <property type="match status" value="1"/>
</dbReference>
<evidence type="ECO:0000256" key="7">
    <source>
        <dbReference type="SAM" id="Phobius"/>
    </source>
</evidence>
<dbReference type="KEGG" id="tmn:UCRPA7_252"/>
<dbReference type="InterPro" id="IPR036259">
    <property type="entry name" value="MFS_trans_sf"/>
</dbReference>
<dbReference type="HOGENOM" id="CLU_000960_22_1_1"/>
<dbReference type="Gene3D" id="1.20.1250.20">
    <property type="entry name" value="MFS general substrate transporter like domains"/>
    <property type="match status" value="1"/>
</dbReference>
<accession>R8BY09</accession>
<dbReference type="OrthoDB" id="10021397at2759"/>
<reference evidence="9" key="1">
    <citation type="journal article" date="2013" name="Genome Announc.">
        <title>Draft genome sequence of the ascomycete Phaeoacremonium aleophilum strain UCR-PA7, a causal agent of the esca disease complex in grapevines.</title>
        <authorList>
            <person name="Blanco-Ulate B."/>
            <person name="Rolshausen P."/>
            <person name="Cantu D."/>
        </authorList>
    </citation>
    <scope>NUCLEOTIDE SEQUENCE [LARGE SCALE GENOMIC DNA]</scope>
    <source>
        <strain evidence="9">UCR-PA7</strain>
    </source>
</reference>